<dbReference type="GO" id="GO:0004222">
    <property type="term" value="F:metalloendopeptidase activity"/>
    <property type="evidence" value="ECO:0007669"/>
    <property type="project" value="TreeGrafter"/>
</dbReference>
<sequence length="131" mass="14985">MQLPQLLCSLFIAHSKVIIFKERKLTYFKRILFGLFIVILLGTLVPEKIQIPVTGASTHDWNQETFWYESWGSSRVHKGIDIFGKVGTTVISAGDGFVIFKGDVEKGGNAVAVLGPKWRIHYYAHMRRHYF</sequence>
<dbReference type="AlphaFoldDB" id="A0A1C0TW50"/>
<feature type="domain" description="M23ase beta-sheet core" evidence="1">
    <location>
        <begin position="76"/>
        <end position="128"/>
    </location>
</feature>
<dbReference type="PANTHER" id="PTHR21666:SF268">
    <property type="entry name" value="PEPTIDASE M23 DOMAIN-CONTAINING PROTEIN"/>
    <property type="match status" value="1"/>
</dbReference>
<dbReference type="PANTHER" id="PTHR21666">
    <property type="entry name" value="PEPTIDASE-RELATED"/>
    <property type="match status" value="1"/>
</dbReference>
<organism evidence="2 3">
    <name type="scientific">Pseudoalteromonas luteoviolacea</name>
    <dbReference type="NCBI Taxonomy" id="43657"/>
    <lineage>
        <taxon>Bacteria</taxon>
        <taxon>Pseudomonadati</taxon>
        <taxon>Pseudomonadota</taxon>
        <taxon>Gammaproteobacteria</taxon>
        <taxon>Alteromonadales</taxon>
        <taxon>Pseudoalteromonadaceae</taxon>
        <taxon>Pseudoalteromonas</taxon>
    </lineage>
</organism>
<dbReference type="RefSeq" id="WP_065789557.1">
    <property type="nucleotide sequence ID" value="NZ_MAUJ01000001.1"/>
</dbReference>
<gene>
    <name evidence="2" type="ORF">A7985_06255</name>
</gene>
<evidence type="ECO:0000313" key="2">
    <source>
        <dbReference type="EMBL" id="OCQ23540.1"/>
    </source>
</evidence>
<reference evidence="3" key="1">
    <citation type="submission" date="2016-07" db="EMBL/GenBank/DDBJ databases">
        <authorList>
            <person name="Florea S."/>
            <person name="Webb J.S."/>
            <person name="Jaromczyk J."/>
            <person name="Schardl C.L."/>
        </authorList>
    </citation>
    <scope>NUCLEOTIDE SEQUENCE [LARGE SCALE GENOMIC DNA]</scope>
    <source>
        <strain evidence="3">IPB1</strain>
    </source>
</reference>
<evidence type="ECO:0000313" key="3">
    <source>
        <dbReference type="Proteomes" id="UP000093366"/>
    </source>
</evidence>
<dbReference type="InterPro" id="IPR011055">
    <property type="entry name" value="Dup_hybrid_motif"/>
</dbReference>
<dbReference type="Pfam" id="PF01551">
    <property type="entry name" value="Peptidase_M23"/>
    <property type="match status" value="1"/>
</dbReference>
<accession>A0A1C0TW50</accession>
<dbReference type="Gene3D" id="2.70.70.10">
    <property type="entry name" value="Glucose Permease (Domain IIA)"/>
    <property type="match status" value="1"/>
</dbReference>
<dbReference type="InterPro" id="IPR050570">
    <property type="entry name" value="Cell_wall_metabolism_enzyme"/>
</dbReference>
<protein>
    <recommendedName>
        <fullName evidence="1">M23ase beta-sheet core domain-containing protein</fullName>
    </recommendedName>
</protein>
<dbReference type="EMBL" id="MAUJ01000001">
    <property type="protein sequence ID" value="OCQ23540.1"/>
    <property type="molecule type" value="Genomic_DNA"/>
</dbReference>
<name>A0A1C0TW50_9GAMM</name>
<proteinExistence type="predicted"/>
<dbReference type="InterPro" id="IPR016047">
    <property type="entry name" value="M23ase_b-sheet_dom"/>
</dbReference>
<dbReference type="Proteomes" id="UP000093366">
    <property type="component" value="Unassembled WGS sequence"/>
</dbReference>
<comment type="caution">
    <text evidence="2">The sequence shown here is derived from an EMBL/GenBank/DDBJ whole genome shotgun (WGS) entry which is preliminary data.</text>
</comment>
<dbReference type="CDD" id="cd12797">
    <property type="entry name" value="M23_peptidase"/>
    <property type="match status" value="1"/>
</dbReference>
<evidence type="ECO:0000259" key="1">
    <source>
        <dbReference type="Pfam" id="PF01551"/>
    </source>
</evidence>
<dbReference type="OrthoDB" id="9800107at2"/>
<dbReference type="SUPFAM" id="SSF51261">
    <property type="entry name" value="Duplicated hybrid motif"/>
    <property type="match status" value="1"/>
</dbReference>